<dbReference type="EC" id="2.3.-.-" evidence="4"/>
<dbReference type="EMBL" id="JBHRTA010000022">
    <property type="protein sequence ID" value="MFC3197495.1"/>
    <property type="molecule type" value="Genomic_DNA"/>
</dbReference>
<dbReference type="InterPro" id="IPR051016">
    <property type="entry name" value="Diverse_Substrate_AcTransf"/>
</dbReference>
<dbReference type="RefSeq" id="WP_379021362.1">
    <property type="nucleotide sequence ID" value="NZ_JBHRTA010000022.1"/>
</dbReference>
<organism evidence="4 5">
    <name type="scientific">Parapedobacter deserti</name>
    <dbReference type="NCBI Taxonomy" id="1912957"/>
    <lineage>
        <taxon>Bacteria</taxon>
        <taxon>Pseudomonadati</taxon>
        <taxon>Bacteroidota</taxon>
        <taxon>Sphingobacteriia</taxon>
        <taxon>Sphingobacteriales</taxon>
        <taxon>Sphingobacteriaceae</taxon>
        <taxon>Parapedobacter</taxon>
    </lineage>
</organism>
<name>A0ABV7JHI4_9SPHI</name>
<evidence type="ECO:0000313" key="4">
    <source>
        <dbReference type="EMBL" id="MFC3197495.1"/>
    </source>
</evidence>
<dbReference type="InterPro" id="IPR000182">
    <property type="entry name" value="GNAT_dom"/>
</dbReference>
<evidence type="ECO:0000256" key="2">
    <source>
        <dbReference type="ARBA" id="ARBA00023315"/>
    </source>
</evidence>
<proteinExistence type="predicted"/>
<dbReference type="Proteomes" id="UP001595526">
    <property type="component" value="Unassembled WGS sequence"/>
</dbReference>
<dbReference type="Pfam" id="PF00583">
    <property type="entry name" value="Acetyltransf_1"/>
    <property type="match status" value="1"/>
</dbReference>
<dbReference type="SUPFAM" id="SSF55729">
    <property type="entry name" value="Acyl-CoA N-acyltransferases (Nat)"/>
    <property type="match status" value="1"/>
</dbReference>
<evidence type="ECO:0000259" key="3">
    <source>
        <dbReference type="PROSITE" id="PS51186"/>
    </source>
</evidence>
<accession>A0ABV7JHI4</accession>
<reference evidence="5" key="1">
    <citation type="journal article" date="2019" name="Int. J. Syst. Evol. Microbiol.">
        <title>The Global Catalogue of Microorganisms (GCM) 10K type strain sequencing project: providing services to taxonomists for standard genome sequencing and annotation.</title>
        <authorList>
            <consortium name="The Broad Institute Genomics Platform"/>
            <consortium name="The Broad Institute Genome Sequencing Center for Infectious Disease"/>
            <person name="Wu L."/>
            <person name="Ma J."/>
        </authorList>
    </citation>
    <scope>NUCLEOTIDE SEQUENCE [LARGE SCALE GENOMIC DNA]</scope>
    <source>
        <strain evidence="5">KCTC 52416</strain>
    </source>
</reference>
<evidence type="ECO:0000313" key="5">
    <source>
        <dbReference type="Proteomes" id="UP001595526"/>
    </source>
</evidence>
<dbReference type="PROSITE" id="PS51186">
    <property type="entry name" value="GNAT"/>
    <property type="match status" value="1"/>
</dbReference>
<dbReference type="Gene3D" id="3.40.630.30">
    <property type="match status" value="1"/>
</dbReference>
<dbReference type="PANTHER" id="PTHR10545">
    <property type="entry name" value="DIAMINE N-ACETYLTRANSFERASE"/>
    <property type="match status" value="1"/>
</dbReference>
<protein>
    <submittedName>
        <fullName evidence="4">GNAT family N-acetyltransferase</fullName>
        <ecNumber evidence="4">2.3.-.-</ecNumber>
    </submittedName>
</protein>
<dbReference type="CDD" id="cd04301">
    <property type="entry name" value="NAT_SF"/>
    <property type="match status" value="1"/>
</dbReference>
<dbReference type="InterPro" id="IPR016181">
    <property type="entry name" value="Acyl_CoA_acyltransferase"/>
</dbReference>
<dbReference type="PANTHER" id="PTHR10545:SF29">
    <property type="entry name" value="GH14572P-RELATED"/>
    <property type="match status" value="1"/>
</dbReference>
<dbReference type="GO" id="GO:0016746">
    <property type="term" value="F:acyltransferase activity"/>
    <property type="evidence" value="ECO:0007669"/>
    <property type="project" value="UniProtKB-KW"/>
</dbReference>
<evidence type="ECO:0000256" key="1">
    <source>
        <dbReference type="ARBA" id="ARBA00022679"/>
    </source>
</evidence>
<feature type="domain" description="N-acetyltransferase" evidence="3">
    <location>
        <begin position="3"/>
        <end position="151"/>
    </location>
</feature>
<keyword evidence="5" id="KW-1185">Reference proteome</keyword>
<keyword evidence="2 4" id="KW-0012">Acyltransferase</keyword>
<gene>
    <name evidence="4" type="ORF">ACFOET_07705</name>
</gene>
<comment type="caution">
    <text evidence="4">The sequence shown here is derived from an EMBL/GenBank/DDBJ whole genome shotgun (WGS) entry which is preliminary data.</text>
</comment>
<keyword evidence="1 4" id="KW-0808">Transferase</keyword>
<sequence>MNRIIRKAEPADCPRMLELINELAVYEREPDAVTVSLEEFLEAGFGEAPVWEAFVAEVAGTIVGMSLFYIRYSTWKGRRLYLEDIIVTESMRGKGIGKLLFDETLDLCKKRNYSGMVWQVLDWNEPAIRFYKKYGATFGEGWVNVSLECKS</sequence>